<organism evidence="2 3">
    <name type="scientific">Sungouiella intermedia</name>
    <dbReference type="NCBI Taxonomy" id="45354"/>
    <lineage>
        <taxon>Eukaryota</taxon>
        <taxon>Fungi</taxon>
        <taxon>Dikarya</taxon>
        <taxon>Ascomycota</taxon>
        <taxon>Saccharomycotina</taxon>
        <taxon>Pichiomycetes</taxon>
        <taxon>Metschnikowiaceae</taxon>
        <taxon>Sungouiella</taxon>
    </lineage>
</organism>
<keyword evidence="1" id="KW-0732">Signal</keyword>
<protein>
    <submittedName>
        <fullName evidence="2">CIC11C00000003512</fullName>
    </submittedName>
</protein>
<proteinExistence type="predicted"/>
<feature type="chain" id="PRO_5013086181" evidence="1">
    <location>
        <begin position="22"/>
        <end position="312"/>
    </location>
</feature>
<evidence type="ECO:0000256" key="1">
    <source>
        <dbReference type="SAM" id="SignalP"/>
    </source>
</evidence>
<gene>
    <name evidence="2" type="ORF">SAMEA4029009_CIC11G00000003512</name>
</gene>
<name>A0A1L0C0J8_9ASCO</name>
<evidence type="ECO:0000313" key="3">
    <source>
        <dbReference type="Proteomes" id="UP000182259"/>
    </source>
</evidence>
<dbReference type="EMBL" id="LT635768">
    <property type="protein sequence ID" value="SGZ57127.1"/>
    <property type="molecule type" value="Genomic_DNA"/>
</dbReference>
<evidence type="ECO:0000313" key="2">
    <source>
        <dbReference type="EMBL" id="SGZ57127.1"/>
    </source>
</evidence>
<reference evidence="2 3" key="1">
    <citation type="submission" date="2016-10" db="EMBL/GenBank/DDBJ databases">
        <authorList>
            <person name="de Groot N.N."/>
        </authorList>
    </citation>
    <scope>NUCLEOTIDE SEQUENCE [LARGE SCALE GENOMIC DNA]</scope>
    <source>
        <strain evidence="2 3">PYCC 4715</strain>
    </source>
</reference>
<accession>A0A1L0C0J8</accession>
<dbReference type="AlphaFoldDB" id="A0A1L0C0J8"/>
<feature type="signal peptide" evidence="1">
    <location>
        <begin position="1"/>
        <end position="21"/>
    </location>
</feature>
<dbReference type="Proteomes" id="UP000182259">
    <property type="component" value="Chromosome V"/>
</dbReference>
<sequence length="312" mass="35049">MLIIYLLMCSLYIITLGICLAHPIIANSNTTFNVSSILTDWLQLDNEYTLLKQTSVYSESPIVEYQDKPIKRMRMRSCEAITKAQVERLITEYPNFIVTCEKEMTLLYPSEIDNASIQRKLTSVQKKLKMSEVIQKSLGKIQFTEMEVSLKQELDSLQILLSSCIYLSNKNASGALEFKFTIGAGGATTGGVTVGAPIPFFGIKSAMGIGTSLSRKFVIDHSCNFDGYGVRPVVTLTTIECHVRSRIWEVGQFPTISWKKSKWNNQKQAVFTDDAPIFSCLSELYVPGVCRWPSDRARDEDGDEVRIIEVGH</sequence>